<feature type="signal peptide" evidence="1">
    <location>
        <begin position="1"/>
        <end position="34"/>
    </location>
</feature>
<dbReference type="GO" id="GO:0006508">
    <property type="term" value="P:proteolysis"/>
    <property type="evidence" value="ECO:0007669"/>
    <property type="project" value="UniProtKB-KW"/>
</dbReference>
<accession>E2Q8A4</accession>
<evidence type="ECO:0000313" key="3">
    <source>
        <dbReference type="Proteomes" id="UP000002357"/>
    </source>
</evidence>
<organism evidence="2 3">
    <name type="scientific">Streptomyces clavuligerus</name>
    <dbReference type="NCBI Taxonomy" id="1901"/>
    <lineage>
        <taxon>Bacteria</taxon>
        <taxon>Bacillati</taxon>
        <taxon>Actinomycetota</taxon>
        <taxon>Actinomycetes</taxon>
        <taxon>Kitasatosporales</taxon>
        <taxon>Streptomycetaceae</taxon>
        <taxon>Streptomyces</taxon>
    </lineage>
</organism>
<evidence type="ECO:0000313" key="2">
    <source>
        <dbReference type="EMBL" id="EFG05436.1"/>
    </source>
</evidence>
<dbReference type="GeneID" id="93732939"/>
<name>E2Q8A4_STRCL</name>
<reference evidence="2 3" key="1">
    <citation type="journal article" date="2010" name="Genome Biol. Evol.">
        <title>The sequence of a 1.8-mb bacterial linear plasmid reveals a rich evolutionary reservoir of secondary metabolic pathways.</title>
        <authorList>
            <person name="Medema M.H."/>
            <person name="Trefzer A."/>
            <person name="Kovalchuk A."/>
            <person name="van den Berg M."/>
            <person name="Mueller U."/>
            <person name="Heijne W."/>
            <person name="Wu L."/>
            <person name="Alam M.T."/>
            <person name="Ronning C.M."/>
            <person name="Nierman W.C."/>
            <person name="Bovenberg R.A.L."/>
            <person name="Breitling R."/>
            <person name="Takano E."/>
        </authorList>
    </citation>
    <scope>NUCLEOTIDE SEQUENCE [LARGE SCALE GENOMIC DNA]</scope>
    <source>
        <strain evidence="3">ATCC 27064 / DSM 738 / JCM 4710 / NBRC 13307 / NCIMB 12785 / NRRL 3585 / VKM Ac-602</strain>
    </source>
</reference>
<protein>
    <submittedName>
        <fullName evidence="2">Subtilisin-like protease</fullName>
    </submittedName>
</protein>
<sequence length="522" mass="53917">MNPSSPSRRGALGALALTVALTGGTLPATGPAFAAEPATYALTIQHIGRSGAPTGDYETMVRGISGPGAAESVTPHDPTGTVTVRLPRGRYLLESTLTTGASGAPVDWVVQPRLDLDGDTTVTVDARTTAPVDVRPPDPAAAFYVGSLHLAVTHGGATESTNVSVTNPELRVAHLGPDAEPGSVRQWYDSYWPTPDGAYALGYHFADRSRALDGLTRHPAREDLATLKVRGAALADSTGALVGLHPSPGPAIGYGNRLRTPGTGTYLVTPERGTWGLSYDARDAAGTTVADYSVEGFSLRAGQTRTLTFDNGVFGPDLTGRAGAVRDGNRIAVDVPLLTDGDGHLPWSSSNAVPTTTLYRDGVPVAPGPGTPNGPRTTAFTVPPGRADYRLTSTVRRPGAPGLRPGVTAEWTFSSDTTGGPEPLPLGAVRFSPALSLLGTAKAYAPLRVPVSVTGAAQGRVRSLAVSYSVDGGASWKRLPVEGGAVTVPNPRAGTRVALRAELTDTAGNTLTQTAIDAYRTQ</sequence>
<dbReference type="eggNOG" id="COG1404">
    <property type="taxonomic scope" value="Bacteria"/>
</dbReference>
<proteinExistence type="predicted"/>
<dbReference type="KEGG" id="sclf:BB341_25995"/>
<dbReference type="EMBL" id="CM000913">
    <property type="protein sequence ID" value="EFG05436.1"/>
    <property type="molecule type" value="Genomic_DNA"/>
</dbReference>
<dbReference type="PROSITE" id="PS51318">
    <property type="entry name" value="TAT"/>
    <property type="match status" value="1"/>
</dbReference>
<dbReference type="Proteomes" id="UP000002357">
    <property type="component" value="Chromosome"/>
</dbReference>
<evidence type="ECO:0000256" key="1">
    <source>
        <dbReference type="SAM" id="SignalP"/>
    </source>
</evidence>
<dbReference type="InterPro" id="IPR006311">
    <property type="entry name" value="TAT_signal"/>
</dbReference>
<feature type="chain" id="PRO_5003162608" evidence="1">
    <location>
        <begin position="35"/>
        <end position="522"/>
    </location>
</feature>
<keyword evidence="3" id="KW-1185">Reference proteome</keyword>
<dbReference type="RefSeq" id="WP_003959469.1">
    <property type="nucleotide sequence ID" value="NZ_CM000913.1"/>
</dbReference>
<dbReference type="AlphaFoldDB" id="E2Q8A4"/>
<keyword evidence="2" id="KW-0645">Protease</keyword>
<keyword evidence="1" id="KW-0732">Signal</keyword>
<dbReference type="GO" id="GO:0008233">
    <property type="term" value="F:peptidase activity"/>
    <property type="evidence" value="ECO:0007669"/>
    <property type="project" value="UniProtKB-KW"/>
</dbReference>
<keyword evidence="2" id="KW-0378">Hydrolase</keyword>
<dbReference type="STRING" id="1901.BB341_25995"/>
<dbReference type="OrthoDB" id="4145729at2"/>
<gene>
    <name evidence="2" type="ORF">SCLAV_0360</name>
</gene>